<keyword evidence="4" id="KW-1185">Reference proteome</keyword>
<feature type="domain" description="FAD-binding PCMH-type" evidence="2">
    <location>
        <begin position="15"/>
        <end position="185"/>
    </location>
</feature>
<comment type="caution">
    <text evidence="3">The sequence shown here is derived from an EMBL/GenBank/DDBJ whole genome shotgun (WGS) entry which is preliminary data.</text>
</comment>
<dbReference type="EMBL" id="SOHE01000021">
    <property type="protein sequence ID" value="TFD53432.1"/>
    <property type="molecule type" value="Genomic_DNA"/>
</dbReference>
<dbReference type="Gene3D" id="3.30.43.10">
    <property type="entry name" value="Uridine Diphospho-n-acetylenolpyruvylglucosamine Reductase, domain 2"/>
    <property type="match status" value="1"/>
</dbReference>
<dbReference type="PIRSF" id="PIRSF000136">
    <property type="entry name" value="LGO_GLO"/>
    <property type="match status" value="1"/>
</dbReference>
<evidence type="ECO:0000256" key="1">
    <source>
        <dbReference type="ARBA" id="ARBA00023002"/>
    </source>
</evidence>
<dbReference type="PANTHER" id="PTHR43762">
    <property type="entry name" value="L-GULONOLACTONE OXIDASE"/>
    <property type="match status" value="1"/>
</dbReference>
<dbReference type="PROSITE" id="PS51387">
    <property type="entry name" value="FAD_PCMH"/>
    <property type="match status" value="1"/>
</dbReference>
<dbReference type="GO" id="GO:0016020">
    <property type="term" value="C:membrane"/>
    <property type="evidence" value="ECO:0007669"/>
    <property type="project" value="InterPro"/>
</dbReference>
<dbReference type="Gene3D" id="3.30.465.10">
    <property type="match status" value="1"/>
</dbReference>
<protein>
    <submittedName>
        <fullName evidence="3">FAD-binding protein</fullName>
    </submittedName>
</protein>
<dbReference type="PANTHER" id="PTHR43762:SF1">
    <property type="entry name" value="D-ARABINONO-1,4-LACTONE OXIDASE"/>
    <property type="match status" value="1"/>
</dbReference>
<dbReference type="GO" id="GO:0080049">
    <property type="term" value="F:L-gulono-1,4-lactone dehydrogenase activity"/>
    <property type="evidence" value="ECO:0007669"/>
    <property type="project" value="TreeGrafter"/>
</dbReference>
<evidence type="ECO:0000313" key="3">
    <source>
        <dbReference type="EMBL" id="TFD53432.1"/>
    </source>
</evidence>
<dbReference type="InterPro" id="IPR016169">
    <property type="entry name" value="FAD-bd_PCMH_sub2"/>
</dbReference>
<dbReference type="InterPro" id="IPR007173">
    <property type="entry name" value="ALO_C"/>
</dbReference>
<name>A0A4R9A8K5_9MICO</name>
<keyword evidence="1" id="KW-0560">Oxidoreductase</keyword>
<dbReference type="InterPro" id="IPR036318">
    <property type="entry name" value="FAD-bd_PCMH-like_sf"/>
</dbReference>
<evidence type="ECO:0000313" key="4">
    <source>
        <dbReference type="Proteomes" id="UP000297447"/>
    </source>
</evidence>
<dbReference type="InterPro" id="IPR016167">
    <property type="entry name" value="FAD-bd_PCMH_sub1"/>
</dbReference>
<proteinExistence type="predicted"/>
<dbReference type="Pfam" id="PF04030">
    <property type="entry name" value="ALO"/>
    <property type="match status" value="1"/>
</dbReference>
<dbReference type="SUPFAM" id="SSF56176">
    <property type="entry name" value="FAD-binding/transporter-associated domain-like"/>
    <property type="match status" value="1"/>
</dbReference>
<dbReference type="InterPro" id="IPR010031">
    <property type="entry name" value="FAD_lactone_oxidase-like"/>
</dbReference>
<evidence type="ECO:0000259" key="2">
    <source>
        <dbReference type="PROSITE" id="PS51387"/>
    </source>
</evidence>
<dbReference type="Gene3D" id="3.30.70.2520">
    <property type="match status" value="1"/>
</dbReference>
<dbReference type="Pfam" id="PF01565">
    <property type="entry name" value="FAD_binding_4"/>
    <property type="match status" value="1"/>
</dbReference>
<dbReference type="Gene3D" id="1.10.45.10">
    <property type="entry name" value="Vanillyl-alcohol Oxidase, Chain A, domain 4"/>
    <property type="match status" value="1"/>
</dbReference>
<dbReference type="InterPro" id="IPR016171">
    <property type="entry name" value="Vanillyl_alc_oxidase_C-sub2"/>
</dbReference>
<dbReference type="InterPro" id="IPR006094">
    <property type="entry name" value="Oxid_FAD_bind_N"/>
</dbReference>
<dbReference type="AlphaFoldDB" id="A0A4R9A8K5"/>
<accession>A0A4R9A8K5</accession>
<dbReference type="NCBIfam" id="TIGR01679">
    <property type="entry name" value="bact_FAD_ox"/>
    <property type="match status" value="1"/>
</dbReference>
<organism evidence="3 4">
    <name type="scientific">Cryobacterium frigoriphilum</name>
    <dbReference type="NCBI Taxonomy" id="1259150"/>
    <lineage>
        <taxon>Bacteria</taxon>
        <taxon>Bacillati</taxon>
        <taxon>Actinomycetota</taxon>
        <taxon>Actinomycetes</taxon>
        <taxon>Micrococcales</taxon>
        <taxon>Microbacteriaceae</taxon>
        <taxon>Cryobacterium</taxon>
    </lineage>
</organism>
<dbReference type="InterPro" id="IPR016166">
    <property type="entry name" value="FAD-bd_PCMH"/>
</dbReference>
<dbReference type="Proteomes" id="UP000297447">
    <property type="component" value="Unassembled WGS sequence"/>
</dbReference>
<dbReference type="OrthoDB" id="9800184at2"/>
<gene>
    <name evidence="3" type="ORF">E3T55_05300</name>
</gene>
<dbReference type="GO" id="GO:0071949">
    <property type="term" value="F:FAD binding"/>
    <property type="evidence" value="ECO:0007669"/>
    <property type="project" value="InterPro"/>
</dbReference>
<reference evidence="3 4" key="1">
    <citation type="submission" date="2019-03" db="EMBL/GenBank/DDBJ databases">
        <title>Genomics of glacier-inhabiting Cryobacterium strains.</title>
        <authorList>
            <person name="Liu Q."/>
            <person name="Xin Y.-H."/>
        </authorList>
    </citation>
    <scope>NUCLEOTIDE SEQUENCE [LARGE SCALE GENOMIC DNA]</scope>
    <source>
        <strain evidence="3 4">Hh14</strain>
    </source>
</reference>
<dbReference type="RefSeq" id="WP_134518541.1">
    <property type="nucleotide sequence ID" value="NZ_SOHE01000021.1"/>
</dbReference>
<dbReference type="GO" id="GO:0003885">
    <property type="term" value="F:D-arabinono-1,4-lactone oxidase activity"/>
    <property type="evidence" value="ECO:0007669"/>
    <property type="project" value="InterPro"/>
</dbReference>
<sequence>MTNSGAVWRNWARTEAVRPVRVERPATPGAVQRAVLAAARAGLRIKAVGTGHSFTGIALAPGVLLDLHDLSGLLSVDAGAQRATFAAATPLHRIPRLLQPWGLALHNLGDIDRQTLAGAVSTGTHGTGGALGGLSTRIVALTLVTGDGSLLQVSETENADLLPALRVGLGALGIIVDLTVQCVPQFEVHAVETAEPLDAVMQGYLERTRRADHFEFFWFPHTGTALTKTNTRLAAGTRPGPSRRLARWFDDGVVANDVYRAMCAAGTLVPALIPGFNRLAERTMGGREYTDASHRIFASPRRVRFREMEYALPRAAVPAALAEVRALIERRRWTLSFPVEVRSAAADDVWLSGAYGRDTGYIAVHRYWREDPGPYFRAVEEILLAHDGRPHWGKLHEQTADSLRQLYPRFDDFLRVRDRLDPERRFSNPYLERVLGR</sequence>